<feature type="transmembrane region" description="Helical" evidence="1">
    <location>
        <begin position="12"/>
        <end position="29"/>
    </location>
</feature>
<dbReference type="Proteomes" id="UP000319432">
    <property type="component" value="Chromosome"/>
</dbReference>
<evidence type="ECO:0000256" key="1">
    <source>
        <dbReference type="SAM" id="Phobius"/>
    </source>
</evidence>
<accession>A0A518V665</accession>
<name>A0A518V665_BRELA</name>
<organism evidence="2 3">
    <name type="scientific">Brevibacillus laterosporus</name>
    <name type="common">Bacillus laterosporus</name>
    <dbReference type="NCBI Taxonomy" id="1465"/>
    <lineage>
        <taxon>Bacteria</taxon>
        <taxon>Bacillati</taxon>
        <taxon>Bacillota</taxon>
        <taxon>Bacilli</taxon>
        <taxon>Bacillales</taxon>
        <taxon>Paenibacillaceae</taxon>
        <taxon>Brevibacillus</taxon>
    </lineage>
</organism>
<gene>
    <name evidence="2" type="ORF">EEL30_09415</name>
</gene>
<dbReference type="EMBL" id="CP033464">
    <property type="protein sequence ID" value="QDX92521.1"/>
    <property type="molecule type" value="Genomic_DNA"/>
</dbReference>
<sequence length="63" mass="7484">MNSFHFFEKRELLFPSINTIIFLCRWAVFLEMTDDFSEGEPAILSKGCFVLLTVYALKRFMLR</sequence>
<keyword evidence="3" id="KW-1185">Reference proteome</keyword>
<keyword evidence="1" id="KW-0472">Membrane</keyword>
<evidence type="ECO:0000313" key="3">
    <source>
        <dbReference type="Proteomes" id="UP000319432"/>
    </source>
</evidence>
<proteinExistence type="predicted"/>
<keyword evidence="1" id="KW-1133">Transmembrane helix</keyword>
<reference evidence="2 3" key="1">
    <citation type="submission" date="2018-11" db="EMBL/GenBank/DDBJ databases">
        <title>Phylogenetic determinants of toxin gene distribution in genomes of Brevibacillus laterosporus.</title>
        <authorList>
            <person name="Glare T.R."/>
            <person name="Durrant A."/>
            <person name="Berry C."/>
            <person name="Palma L."/>
            <person name="Ormskirk M."/>
            <person name="Cox M.O."/>
        </authorList>
    </citation>
    <scope>NUCLEOTIDE SEQUENCE [LARGE SCALE GENOMIC DNA]</scope>
    <source>
        <strain evidence="2 3">1821L</strain>
    </source>
</reference>
<feature type="transmembrane region" description="Helical" evidence="1">
    <location>
        <begin position="41"/>
        <end position="57"/>
    </location>
</feature>
<dbReference type="AlphaFoldDB" id="A0A518V665"/>
<keyword evidence="1" id="KW-0812">Transmembrane</keyword>
<protein>
    <submittedName>
        <fullName evidence="2">Uncharacterized protein</fullName>
    </submittedName>
</protein>
<evidence type="ECO:0000313" key="2">
    <source>
        <dbReference type="EMBL" id="QDX92521.1"/>
    </source>
</evidence>